<sequence>MATNKVVRRNASQLGSNRSYREVAQTPARTEVQGYWFNNPVQRTIANNYLWRCERAGEFNCPARLVTSSMSPRTMELLDAKLIHNHDTQGRPVRVFERDDYFDVDNDASTSKRSQRSPAKQRAVRGRSTSSTSLVSRSRRVGRSRSRSSSSKKSPSKRAVVRSNSRTAPKSPVAKQAAPVRRRRSRTSAPKSARALRSQSAPKRAPRKAVSNREYVSSDVSQRSPRRGILKKNPALRRSSRIAARQKSADSAPKSRSKALAYGPPVPKKRSRGGQLFQNVRNFISKKRKLNVSFEDEPELLPSSSNEARISEITFGKTYRYEYNDGSYILLAGTIPTYKALRDADHIAIDETFNVFPDSYGAAVIIYAQITDSFKPVVFALLSDANEVMYTRLINAVLKKIPGKLPEPLDVAVAANSFMRPILKPLFPKATLVRAMGFTAQNRLLARALGNAPSEEDCTDAFHGQLSASVSAMAIQTTVGYRRPIKSCS</sequence>
<feature type="compositionally biased region" description="Polar residues" evidence="1">
    <location>
        <begin position="214"/>
        <end position="223"/>
    </location>
</feature>
<feature type="region of interest" description="Disordered" evidence="1">
    <location>
        <begin position="1"/>
        <end position="25"/>
    </location>
</feature>
<protein>
    <submittedName>
        <fullName evidence="3">FLYWCH-type domain-containing protein</fullName>
    </submittedName>
</protein>
<dbReference type="Gene3D" id="2.20.25.240">
    <property type="match status" value="1"/>
</dbReference>
<evidence type="ECO:0000256" key="1">
    <source>
        <dbReference type="SAM" id="MobiDB-lite"/>
    </source>
</evidence>
<name>A0A7E4V5N0_PANRE</name>
<dbReference type="AlphaFoldDB" id="A0A7E4V5N0"/>
<feature type="compositionally biased region" description="Basic residues" evidence="1">
    <location>
        <begin position="137"/>
        <end position="146"/>
    </location>
</feature>
<feature type="compositionally biased region" description="Basic residues" evidence="1">
    <location>
        <begin position="224"/>
        <end position="240"/>
    </location>
</feature>
<reference evidence="2" key="1">
    <citation type="journal article" date="2013" name="Genetics">
        <title>The draft genome and transcriptome of Panagrellus redivivus are shaped by the harsh demands of a free-living lifestyle.</title>
        <authorList>
            <person name="Srinivasan J."/>
            <person name="Dillman A.R."/>
            <person name="Macchietto M.G."/>
            <person name="Heikkinen L."/>
            <person name="Lakso M."/>
            <person name="Fracchia K.M."/>
            <person name="Antoshechkin I."/>
            <person name="Mortazavi A."/>
            <person name="Wong G."/>
            <person name="Sternberg P.W."/>
        </authorList>
    </citation>
    <scope>NUCLEOTIDE SEQUENCE [LARGE SCALE GENOMIC DNA]</scope>
    <source>
        <strain evidence="2">MT8872</strain>
    </source>
</reference>
<proteinExistence type="predicted"/>
<evidence type="ECO:0000313" key="3">
    <source>
        <dbReference type="WBParaSite" id="Pan_g16956.t1"/>
    </source>
</evidence>
<dbReference type="WBParaSite" id="Pan_g16956.t1">
    <property type="protein sequence ID" value="Pan_g16956.t1"/>
    <property type="gene ID" value="Pan_g16956"/>
</dbReference>
<accession>A0A7E4V5N0</accession>
<feature type="compositionally biased region" description="Polar residues" evidence="1">
    <location>
        <begin position="107"/>
        <end position="118"/>
    </location>
</feature>
<organism evidence="2 3">
    <name type="scientific">Panagrellus redivivus</name>
    <name type="common">Microworm</name>
    <dbReference type="NCBI Taxonomy" id="6233"/>
    <lineage>
        <taxon>Eukaryota</taxon>
        <taxon>Metazoa</taxon>
        <taxon>Ecdysozoa</taxon>
        <taxon>Nematoda</taxon>
        <taxon>Chromadorea</taxon>
        <taxon>Rhabditida</taxon>
        <taxon>Tylenchina</taxon>
        <taxon>Panagrolaimomorpha</taxon>
        <taxon>Panagrolaimoidea</taxon>
        <taxon>Panagrolaimidae</taxon>
        <taxon>Panagrellus</taxon>
    </lineage>
</organism>
<reference evidence="3" key="2">
    <citation type="submission" date="2020-10" db="UniProtKB">
        <authorList>
            <consortium name="WormBaseParasite"/>
        </authorList>
    </citation>
    <scope>IDENTIFICATION</scope>
</reference>
<feature type="compositionally biased region" description="Low complexity" evidence="1">
    <location>
        <begin position="126"/>
        <end position="136"/>
    </location>
</feature>
<dbReference type="Proteomes" id="UP000492821">
    <property type="component" value="Unassembled WGS sequence"/>
</dbReference>
<keyword evidence="2" id="KW-1185">Reference proteome</keyword>
<evidence type="ECO:0000313" key="2">
    <source>
        <dbReference type="Proteomes" id="UP000492821"/>
    </source>
</evidence>
<feature type="region of interest" description="Disordered" evidence="1">
    <location>
        <begin position="105"/>
        <end position="272"/>
    </location>
</feature>